<dbReference type="SUPFAM" id="SSF51182">
    <property type="entry name" value="RmlC-like cupins"/>
    <property type="match status" value="1"/>
</dbReference>
<comment type="caution">
    <text evidence="2">The sequence shown here is derived from an EMBL/GenBank/DDBJ whole genome shotgun (WGS) entry which is preliminary data.</text>
</comment>
<feature type="domain" description="DUF985" evidence="1">
    <location>
        <begin position="9"/>
        <end position="142"/>
    </location>
</feature>
<dbReference type="Pfam" id="PF06172">
    <property type="entry name" value="Cupin_5"/>
    <property type="match status" value="1"/>
</dbReference>
<dbReference type="RefSeq" id="WP_133764621.1">
    <property type="nucleotide sequence ID" value="NZ_BAAARP010000001.1"/>
</dbReference>
<dbReference type="AlphaFoldDB" id="A0A4R7FQE5"/>
<dbReference type="InterPro" id="IPR011051">
    <property type="entry name" value="RmlC_Cupin_sf"/>
</dbReference>
<name>A0A4R7FQE5_9MICO</name>
<evidence type="ECO:0000313" key="2">
    <source>
        <dbReference type="EMBL" id="TDS80000.1"/>
    </source>
</evidence>
<dbReference type="Gene3D" id="2.60.120.10">
    <property type="entry name" value="Jelly Rolls"/>
    <property type="match status" value="1"/>
</dbReference>
<dbReference type="InterPro" id="IPR039935">
    <property type="entry name" value="YML079W-like"/>
</dbReference>
<dbReference type="PANTHER" id="PTHR33387">
    <property type="entry name" value="RMLC-LIKE JELLY ROLL FOLD PROTEIN"/>
    <property type="match status" value="1"/>
</dbReference>
<dbReference type="InterPro" id="IPR014710">
    <property type="entry name" value="RmlC-like_jellyroll"/>
</dbReference>
<evidence type="ECO:0000313" key="3">
    <source>
        <dbReference type="Proteomes" id="UP000295344"/>
    </source>
</evidence>
<gene>
    <name evidence="2" type="ORF">CLV52_0548</name>
</gene>
<dbReference type="PANTHER" id="PTHR33387:SF3">
    <property type="entry name" value="DUF985 DOMAIN-CONTAINING PROTEIN"/>
    <property type="match status" value="1"/>
</dbReference>
<dbReference type="EMBL" id="SOAM01000001">
    <property type="protein sequence ID" value="TDS80000.1"/>
    <property type="molecule type" value="Genomic_DNA"/>
</dbReference>
<accession>A0A4R7FQE5</accession>
<proteinExistence type="predicted"/>
<reference evidence="2 3" key="1">
    <citation type="submission" date="2019-03" db="EMBL/GenBank/DDBJ databases">
        <title>Genomic Encyclopedia of Archaeal and Bacterial Type Strains, Phase II (KMG-II): from individual species to whole genera.</title>
        <authorList>
            <person name="Goeker M."/>
        </authorList>
    </citation>
    <scope>NUCLEOTIDE SEQUENCE [LARGE SCALE GENOMIC DNA]</scope>
    <source>
        <strain evidence="2 3">DSM 24782</strain>
    </source>
</reference>
<dbReference type="OrthoDB" id="9798288at2"/>
<dbReference type="CDD" id="cd06121">
    <property type="entry name" value="cupin_YML079wp"/>
    <property type="match status" value="1"/>
</dbReference>
<dbReference type="InterPro" id="IPR009327">
    <property type="entry name" value="Cupin_DUF985"/>
</dbReference>
<evidence type="ECO:0000259" key="1">
    <source>
        <dbReference type="Pfam" id="PF06172"/>
    </source>
</evidence>
<keyword evidence="3" id="KW-1185">Reference proteome</keyword>
<protein>
    <recommendedName>
        <fullName evidence="1">DUF985 domain-containing protein</fullName>
    </recommendedName>
</protein>
<organism evidence="2 3">
    <name type="scientific">Amnibacterium kyonggiense</name>
    <dbReference type="NCBI Taxonomy" id="595671"/>
    <lineage>
        <taxon>Bacteria</taxon>
        <taxon>Bacillati</taxon>
        <taxon>Actinomycetota</taxon>
        <taxon>Actinomycetes</taxon>
        <taxon>Micrococcales</taxon>
        <taxon>Microbacteriaceae</taxon>
        <taxon>Amnibacterium</taxon>
    </lineage>
</organism>
<dbReference type="Proteomes" id="UP000295344">
    <property type="component" value="Unassembled WGS sequence"/>
</dbReference>
<sequence>METAAARAERWIAELGLEPLSGESGWWCRADESALPVRFHDVAMPAFSSIYYLLDPRRPVNVWHRLDSDDTHVLIDGGPVEYVFLRAGHEPSRHVLGRDLRAGQVPMLTAPGGTWKALRLLEPDGFALMATIVTPAWTEEGVRIGLPVEDARRWSGSAPWLTDEVIALLGEE</sequence>